<feature type="transmembrane region" description="Helical" evidence="1">
    <location>
        <begin position="12"/>
        <end position="32"/>
    </location>
</feature>
<evidence type="ECO:0008006" key="3">
    <source>
        <dbReference type="Google" id="ProtNLM"/>
    </source>
</evidence>
<keyword evidence="1" id="KW-0812">Transmembrane</keyword>
<evidence type="ECO:0000256" key="1">
    <source>
        <dbReference type="SAM" id="Phobius"/>
    </source>
</evidence>
<feature type="transmembrane region" description="Helical" evidence="1">
    <location>
        <begin position="61"/>
        <end position="80"/>
    </location>
</feature>
<feature type="transmembrane region" description="Helical" evidence="1">
    <location>
        <begin position="86"/>
        <end position="105"/>
    </location>
</feature>
<dbReference type="AlphaFoldDB" id="A0A6J4ILZ5"/>
<keyword evidence="1" id="KW-0472">Membrane</keyword>
<proteinExistence type="predicted"/>
<sequence>MGPNGGLYKALLLLHILAVVVGFGPLVLNGLYGAQAKKRQGEGGLAIGEANHFVSEVAEKLVYAVPVLGILLVLVSDGQIEFSETWISASFVLYIIGIGISHGVMRPSSKRMLGLSRDLLSSGPSAGGPPPQMAEMEKLGKKLAAGGMVLNLLLVVIIGLMIWQPGRGV</sequence>
<keyword evidence="1" id="KW-1133">Transmembrane helix</keyword>
<reference evidence="2" key="1">
    <citation type="submission" date="2020-02" db="EMBL/GenBank/DDBJ databases">
        <authorList>
            <person name="Meier V. D."/>
        </authorList>
    </citation>
    <scope>NUCLEOTIDE SEQUENCE</scope>
    <source>
        <strain evidence="2">AVDCRST_MAG50</strain>
    </source>
</reference>
<evidence type="ECO:0000313" key="2">
    <source>
        <dbReference type="EMBL" id="CAA9256037.1"/>
    </source>
</evidence>
<protein>
    <recommendedName>
        <fullName evidence="3">DUF2269 family protein</fullName>
    </recommendedName>
</protein>
<accession>A0A6J4ILZ5</accession>
<name>A0A6J4ILZ5_9ACTN</name>
<gene>
    <name evidence="2" type="ORF">AVDCRST_MAG50-2627</name>
</gene>
<dbReference type="InterPro" id="IPR018729">
    <property type="entry name" value="DUF2269_transmembrane"/>
</dbReference>
<dbReference type="Pfam" id="PF10027">
    <property type="entry name" value="DUF2269"/>
    <property type="match status" value="1"/>
</dbReference>
<dbReference type="EMBL" id="CADCTF010000118">
    <property type="protein sequence ID" value="CAA9256037.1"/>
    <property type="molecule type" value="Genomic_DNA"/>
</dbReference>
<feature type="transmembrane region" description="Helical" evidence="1">
    <location>
        <begin position="143"/>
        <end position="163"/>
    </location>
</feature>
<organism evidence="2">
    <name type="scientific">uncultured Acidimicrobiales bacterium</name>
    <dbReference type="NCBI Taxonomy" id="310071"/>
    <lineage>
        <taxon>Bacteria</taxon>
        <taxon>Bacillati</taxon>
        <taxon>Actinomycetota</taxon>
        <taxon>Acidimicrobiia</taxon>
        <taxon>Acidimicrobiales</taxon>
        <taxon>environmental samples</taxon>
    </lineage>
</organism>